<reference evidence="2 3" key="1">
    <citation type="submission" date="2018-10" db="EMBL/GenBank/DDBJ databases">
        <title>Histidinibacterium lentulum gen. nov., sp. nov., a marine bacterium from the culture broth of Picochlorum sp. 122.</title>
        <authorList>
            <person name="Wang G."/>
        </authorList>
    </citation>
    <scope>NUCLEOTIDE SEQUENCE [LARGE SCALE GENOMIC DNA]</scope>
    <source>
        <strain evidence="2 3">B17</strain>
    </source>
</reference>
<comment type="caution">
    <text evidence="2">The sequence shown here is derived from an EMBL/GenBank/DDBJ whole genome shotgun (WGS) entry which is preliminary data.</text>
</comment>
<evidence type="ECO:0000256" key="1">
    <source>
        <dbReference type="SAM" id="Phobius"/>
    </source>
</evidence>
<name>A0A3N2R8M2_9RHOB</name>
<evidence type="ECO:0000313" key="2">
    <source>
        <dbReference type="EMBL" id="ROU03777.1"/>
    </source>
</evidence>
<keyword evidence="3" id="KW-1185">Reference proteome</keyword>
<organism evidence="2 3">
    <name type="scientific">Histidinibacterium lentulum</name>
    <dbReference type="NCBI Taxonomy" id="2480588"/>
    <lineage>
        <taxon>Bacteria</taxon>
        <taxon>Pseudomonadati</taxon>
        <taxon>Pseudomonadota</taxon>
        <taxon>Alphaproteobacteria</taxon>
        <taxon>Rhodobacterales</taxon>
        <taxon>Paracoccaceae</taxon>
        <taxon>Histidinibacterium</taxon>
    </lineage>
</organism>
<protein>
    <recommendedName>
        <fullName evidence="4">PH domain-containing protein</fullName>
    </recommendedName>
</protein>
<feature type="transmembrane region" description="Helical" evidence="1">
    <location>
        <begin position="44"/>
        <end position="62"/>
    </location>
</feature>
<keyword evidence="1" id="KW-1133">Transmembrane helix</keyword>
<dbReference type="Proteomes" id="UP000268016">
    <property type="component" value="Unassembled WGS sequence"/>
</dbReference>
<evidence type="ECO:0008006" key="4">
    <source>
        <dbReference type="Google" id="ProtNLM"/>
    </source>
</evidence>
<evidence type="ECO:0000313" key="3">
    <source>
        <dbReference type="Proteomes" id="UP000268016"/>
    </source>
</evidence>
<keyword evidence="1" id="KW-0812">Transmembrane</keyword>
<dbReference type="EMBL" id="RDRB01000002">
    <property type="protein sequence ID" value="ROU03777.1"/>
    <property type="molecule type" value="Genomic_DNA"/>
</dbReference>
<sequence length="157" mass="17391">MTERAEFPENRTLNLVFGLVFLGMAVVWWVLLFPSGVPTLTRDTTVLLLAIAAMAGFGLWSLTRLRKTAAVVVVDHDGLTDLRLMSDPIPWSELDRCDLVVGYRGVRRLRLVLRPGSPVAARLGRQEVIVNDLMLTGGARGVREAIARFAPQVPRGW</sequence>
<proteinExistence type="predicted"/>
<feature type="transmembrane region" description="Helical" evidence="1">
    <location>
        <begin position="12"/>
        <end position="32"/>
    </location>
</feature>
<keyword evidence="1" id="KW-0472">Membrane</keyword>
<dbReference type="RefSeq" id="WP_123641312.1">
    <property type="nucleotide sequence ID" value="NZ_ML119082.1"/>
</dbReference>
<gene>
    <name evidence="2" type="ORF">EAT49_05645</name>
</gene>
<dbReference type="AlphaFoldDB" id="A0A3N2R8M2"/>
<accession>A0A3N2R8M2</accession>